<evidence type="ECO:0000256" key="3">
    <source>
        <dbReference type="ARBA" id="ARBA00022475"/>
    </source>
</evidence>
<evidence type="ECO:0000259" key="10">
    <source>
        <dbReference type="Pfam" id="PF11356"/>
    </source>
</evidence>
<evidence type="ECO:0000256" key="6">
    <source>
        <dbReference type="ARBA" id="ARBA00022927"/>
    </source>
</evidence>
<evidence type="ECO:0000313" key="12">
    <source>
        <dbReference type="Proteomes" id="UP000809431"/>
    </source>
</evidence>
<feature type="domain" description="Type II secretion system protein GspC N-terminal" evidence="10">
    <location>
        <begin position="24"/>
        <end position="145"/>
    </location>
</feature>
<dbReference type="InterPro" id="IPR036034">
    <property type="entry name" value="PDZ_sf"/>
</dbReference>
<feature type="transmembrane region" description="Helical" evidence="9">
    <location>
        <begin position="20"/>
        <end position="41"/>
    </location>
</feature>
<dbReference type="InterPro" id="IPR024961">
    <property type="entry name" value="T2SS_GspC_N"/>
</dbReference>
<reference evidence="11 12" key="1">
    <citation type="submission" date="2021-01" db="EMBL/GenBank/DDBJ databases">
        <title>Draft Genome Sequence and Polyhydroxyalkanoate Biosynthetic Potential of Jeongeupia naejangsanensis Type Strain DSM 24253.</title>
        <authorList>
            <person name="Turrini P."/>
            <person name="Artuso I."/>
            <person name="Lugli G.A."/>
            <person name="Frangipani E."/>
            <person name="Ventura M."/>
            <person name="Visca P."/>
        </authorList>
    </citation>
    <scope>NUCLEOTIDE SEQUENCE [LARGE SCALE GENOMIC DNA]</scope>
    <source>
        <strain evidence="11 12">DSM 24253</strain>
    </source>
</reference>
<keyword evidence="12" id="KW-1185">Reference proteome</keyword>
<proteinExistence type="predicted"/>
<keyword evidence="4" id="KW-0997">Cell inner membrane</keyword>
<evidence type="ECO:0000256" key="7">
    <source>
        <dbReference type="ARBA" id="ARBA00022989"/>
    </source>
</evidence>
<evidence type="ECO:0000256" key="9">
    <source>
        <dbReference type="SAM" id="Phobius"/>
    </source>
</evidence>
<evidence type="ECO:0000313" key="11">
    <source>
        <dbReference type="EMBL" id="MBM3115415.1"/>
    </source>
</evidence>
<gene>
    <name evidence="11" type="ORF">JMJ54_06220</name>
</gene>
<evidence type="ECO:0000256" key="1">
    <source>
        <dbReference type="ARBA" id="ARBA00004533"/>
    </source>
</evidence>
<keyword evidence="7 9" id="KW-1133">Transmembrane helix</keyword>
<dbReference type="Gene3D" id="2.30.42.10">
    <property type="match status" value="1"/>
</dbReference>
<comment type="caution">
    <text evidence="11">The sequence shown here is derived from an EMBL/GenBank/DDBJ whole genome shotgun (WGS) entry which is preliminary data.</text>
</comment>
<keyword evidence="2" id="KW-0813">Transport</keyword>
<comment type="subcellular location">
    <subcellularLocation>
        <location evidence="1">Cell inner membrane</location>
    </subcellularLocation>
</comment>
<evidence type="ECO:0000256" key="4">
    <source>
        <dbReference type="ARBA" id="ARBA00022519"/>
    </source>
</evidence>
<sequence length="272" mass="28222">MSRVPALKLHWPAPGRVVPIAEALLVLVAAWLAAGLFWQLFMPRSSGPVLKPPQTVPVAQNLLWNSASSWFGAVGGDATASTLSARLIAVIAGGDTSSAAVFTGIEASAVAVRVGDAVQPGVRLMRVARDRVELERNGRRETLMLDGRDASSPAVVVTPGAGATAPTVETPAQTLYRGQMAATMQAGNIADWAKGLAAAPGGGILINDPAQQPLARSLQLQAGDVLKSVNGQNLAQPADMSLLLSAFSQQAQIKLSVLRGGVPTTLQYQIQP</sequence>
<dbReference type="Proteomes" id="UP000809431">
    <property type="component" value="Unassembled WGS sequence"/>
</dbReference>
<evidence type="ECO:0000256" key="2">
    <source>
        <dbReference type="ARBA" id="ARBA00022448"/>
    </source>
</evidence>
<name>A0ABS2BIW7_9NEIS</name>
<keyword evidence="3" id="KW-1003">Cell membrane</keyword>
<keyword evidence="5 9" id="KW-0812">Transmembrane</keyword>
<dbReference type="RefSeq" id="WP_203537083.1">
    <property type="nucleotide sequence ID" value="NZ_JAESND010000002.1"/>
</dbReference>
<evidence type="ECO:0000256" key="5">
    <source>
        <dbReference type="ARBA" id="ARBA00022692"/>
    </source>
</evidence>
<dbReference type="EMBL" id="JAESND010000002">
    <property type="protein sequence ID" value="MBM3115415.1"/>
    <property type="molecule type" value="Genomic_DNA"/>
</dbReference>
<keyword evidence="6" id="KW-0653">Protein transport</keyword>
<dbReference type="Pfam" id="PF11356">
    <property type="entry name" value="T2SSC"/>
    <property type="match status" value="1"/>
</dbReference>
<protein>
    <recommendedName>
        <fullName evidence="10">Type II secretion system protein GspC N-terminal domain-containing protein</fullName>
    </recommendedName>
</protein>
<organism evidence="11 12">
    <name type="scientific">Jeongeupia naejangsanensis</name>
    <dbReference type="NCBI Taxonomy" id="613195"/>
    <lineage>
        <taxon>Bacteria</taxon>
        <taxon>Pseudomonadati</taxon>
        <taxon>Pseudomonadota</taxon>
        <taxon>Betaproteobacteria</taxon>
        <taxon>Neisseriales</taxon>
        <taxon>Chitinibacteraceae</taxon>
        <taxon>Jeongeupia</taxon>
    </lineage>
</organism>
<accession>A0ABS2BIW7</accession>
<evidence type="ECO:0000256" key="8">
    <source>
        <dbReference type="ARBA" id="ARBA00023136"/>
    </source>
</evidence>
<keyword evidence="8 9" id="KW-0472">Membrane</keyword>
<dbReference type="Gene3D" id="2.30.30.830">
    <property type="match status" value="1"/>
</dbReference>
<dbReference type="SUPFAM" id="SSF50156">
    <property type="entry name" value="PDZ domain-like"/>
    <property type="match status" value="1"/>
</dbReference>